<dbReference type="GO" id="GO:0003697">
    <property type="term" value="F:single-stranded DNA binding"/>
    <property type="evidence" value="ECO:0007669"/>
    <property type="project" value="TreeGrafter"/>
</dbReference>
<dbReference type="GeneID" id="43600833"/>
<dbReference type="GO" id="GO:0006281">
    <property type="term" value="P:DNA repair"/>
    <property type="evidence" value="ECO:0007669"/>
    <property type="project" value="UniProtKB-KW"/>
</dbReference>
<evidence type="ECO:0000256" key="9">
    <source>
        <dbReference type="PIRSR" id="PIRSR610347-1"/>
    </source>
</evidence>
<comment type="subcellular location">
    <subcellularLocation>
        <location evidence="1">Nucleus</location>
    </subcellularLocation>
</comment>
<proteinExistence type="inferred from homology"/>
<feature type="site" description="Interaction with DNA" evidence="11">
    <location>
        <position position="432"/>
    </location>
</feature>
<feature type="active site" description="Proton donor/acceptor" evidence="9">
    <location>
        <position position="406"/>
    </location>
</feature>
<keyword evidence="3" id="KW-0540">Nuclease</keyword>
<keyword evidence="5" id="KW-0378">Hydrolase</keyword>
<dbReference type="Proteomes" id="UP000254866">
    <property type="component" value="Unassembled WGS sequence"/>
</dbReference>
<reference evidence="13 14" key="1">
    <citation type="journal article" date="2018" name="IMA Fungus">
        <title>IMA Genome-F 9: Draft genome sequence of Annulohypoxylon stygium, Aspergillus mulundensis, Berkeleyomyces basicola (syn. Thielaviopsis basicola), Ceratocystis smalleyi, two Cercospora beticola strains, Coleophoma cylindrospora, Fusarium fracticaudum, Phialophora cf. hyalina, and Morchella septimelata.</title>
        <authorList>
            <person name="Wingfield B.D."/>
            <person name="Bills G.F."/>
            <person name="Dong Y."/>
            <person name="Huang W."/>
            <person name="Nel W.J."/>
            <person name="Swalarsk-Parry B.S."/>
            <person name="Vaghefi N."/>
            <person name="Wilken P.M."/>
            <person name="An Z."/>
            <person name="de Beer Z.W."/>
            <person name="De Vos L."/>
            <person name="Chen L."/>
            <person name="Duong T.A."/>
            <person name="Gao Y."/>
            <person name="Hammerbacher A."/>
            <person name="Kikkert J.R."/>
            <person name="Li Y."/>
            <person name="Li H."/>
            <person name="Li K."/>
            <person name="Li Q."/>
            <person name="Liu X."/>
            <person name="Ma X."/>
            <person name="Naidoo K."/>
            <person name="Pethybridge S.J."/>
            <person name="Sun J."/>
            <person name="Steenkamp E.T."/>
            <person name="van der Nest M.A."/>
            <person name="van Wyk S."/>
            <person name="Wingfield M.J."/>
            <person name="Xiong C."/>
            <person name="Yue Q."/>
            <person name="Zhang X."/>
        </authorList>
    </citation>
    <scope>NUCLEOTIDE SEQUENCE [LARGE SCALE GENOMIC DNA]</scope>
    <source>
        <strain evidence="13 14">BP 5553</strain>
    </source>
</reference>
<evidence type="ECO:0000256" key="10">
    <source>
        <dbReference type="PIRSR" id="PIRSR610347-2"/>
    </source>
</evidence>
<evidence type="ECO:0000256" key="11">
    <source>
        <dbReference type="PIRSR" id="PIRSR610347-3"/>
    </source>
</evidence>
<evidence type="ECO:0008006" key="15">
    <source>
        <dbReference type="Google" id="ProtNLM"/>
    </source>
</evidence>
<evidence type="ECO:0000256" key="7">
    <source>
        <dbReference type="ARBA" id="ARBA00023204"/>
    </source>
</evidence>
<dbReference type="RefSeq" id="XP_031866898.1">
    <property type="nucleotide sequence ID" value="XM_032016607.1"/>
</dbReference>
<dbReference type="PANTHER" id="PTHR12415">
    <property type="entry name" value="TYROSYL-DNA PHOSPHODIESTERASE 1"/>
    <property type="match status" value="1"/>
</dbReference>
<evidence type="ECO:0000313" key="14">
    <source>
        <dbReference type="Proteomes" id="UP000254866"/>
    </source>
</evidence>
<dbReference type="AlphaFoldDB" id="A0A370TFE5"/>
<dbReference type="GO" id="GO:0003690">
    <property type="term" value="F:double-stranded DNA binding"/>
    <property type="evidence" value="ECO:0007669"/>
    <property type="project" value="TreeGrafter"/>
</dbReference>
<dbReference type="Pfam" id="PF06087">
    <property type="entry name" value="Tyr-DNA_phospho"/>
    <property type="match status" value="1"/>
</dbReference>
<keyword evidence="8" id="KW-0539">Nucleus</keyword>
<dbReference type="Gene3D" id="3.30.870.10">
    <property type="entry name" value="Endonuclease Chain A"/>
    <property type="match status" value="2"/>
</dbReference>
<evidence type="ECO:0000256" key="2">
    <source>
        <dbReference type="ARBA" id="ARBA00010205"/>
    </source>
</evidence>
<dbReference type="InterPro" id="IPR010347">
    <property type="entry name" value="Tdp1"/>
</dbReference>
<name>A0A370TFE5_9HELO</name>
<feature type="active site" description="Nucleophile" evidence="9">
    <location>
        <position position="158"/>
    </location>
</feature>
<accession>A0A370TFE5</accession>
<dbReference type="GO" id="GO:0004527">
    <property type="term" value="F:exonuclease activity"/>
    <property type="evidence" value="ECO:0007669"/>
    <property type="project" value="UniProtKB-KW"/>
</dbReference>
<dbReference type="EMBL" id="NPIC01000008">
    <property type="protein sequence ID" value="RDL33616.1"/>
    <property type="molecule type" value="Genomic_DNA"/>
</dbReference>
<evidence type="ECO:0000256" key="8">
    <source>
        <dbReference type="ARBA" id="ARBA00023242"/>
    </source>
</evidence>
<dbReference type="GO" id="GO:0005634">
    <property type="term" value="C:nucleus"/>
    <property type="evidence" value="ECO:0007669"/>
    <property type="project" value="UniProtKB-SubCell"/>
</dbReference>
<dbReference type="FunFam" id="3.30.870.10:FF:000038">
    <property type="entry name" value="Probable tyrosyl-DNA phosphodiesterase"/>
    <property type="match status" value="1"/>
</dbReference>
<keyword evidence="14" id="KW-1185">Reference proteome</keyword>
<protein>
    <recommendedName>
        <fullName evidence="15">Tyrosyl-DNA phosphodiesterase</fullName>
    </recommendedName>
</protein>
<dbReference type="OrthoDB" id="47785at2759"/>
<keyword evidence="4" id="KW-0227">DNA damage</keyword>
<sequence length="527" mass="58872">MEDTHEEPPRKRRRLSSGDDYDTDHKDRNLPMSLASSISPPPARRPPVPQLPKVIPSPFQLTWVRDLPASSNVDAVSLKDILGDPLIAECWEFNYLHDLDFLMEAFDNDVRDLVKVHVVHGFWKSEDPSRQALQLQAAKYANITLHTAYMPEMFGTHHSKMLILLRHDACAQVIIHTANMIPFDWTNMTQAIWKSPILPELPSNAPPESVSSEMGSGCKFKTDLLNYLKAYDGRRTICKPLIQQLSKYDFSTVRAALVASVPARQGIETDSETTWGWPGLRTALSSVPVKGNEPEIVVQISSIGTLGPTDKWLDNILFATLNTSKNGNKSKSKFHIVFPTPDEIRRSLNGYRSGSAIHLKILSAAQAKQLQYLKPLLYHWARDAGQNDTATSEDISDAGRKRAAPHIKTYVRYADKTRSSIDWMLVTSANMSKQAWGDPINASGKVRICSYEIGVLVWPELFGEGATMVPTFKTDMPKAESDVASHIVVGARIPYDLPLLKYGEDDEPWCATASYTKPDVGKLLSDY</sequence>
<feature type="binding site" evidence="10">
    <location>
        <position position="408"/>
    </location>
    <ligand>
        <name>substrate</name>
    </ligand>
</feature>
<evidence type="ECO:0000256" key="6">
    <source>
        <dbReference type="ARBA" id="ARBA00022839"/>
    </source>
</evidence>
<feature type="compositionally biased region" description="Pro residues" evidence="12">
    <location>
        <begin position="39"/>
        <end position="50"/>
    </location>
</feature>
<dbReference type="STRING" id="2656787.A0A370TFE5"/>
<dbReference type="SUPFAM" id="SSF56024">
    <property type="entry name" value="Phospholipase D/nuclease"/>
    <property type="match status" value="2"/>
</dbReference>
<dbReference type="PANTHER" id="PTHR12415:SF0">
    <property type="entry name" value="TYROSYL-DNA PHOSPHODIESTERASE 1"/>
    <property type="match status" value="1"/>
</dbReference>
<comment type="similarity">
    <text evidence="2">Belongs to the tyrosyl-DNA phosphodiesterase family.</text>
</comment>
<keyword evidence="7" id="KW-0234">DNA repair</keyword>
<feature type="binding site" evidence="10">
    <location>
        <position position="160"/>
    </location>
    <ligand>
        <name>substrate</name>
    </ligand>
</feature>
<evidence type="ECO:0000256" key="3">
    <source>
        <dbReference type="ARBA" id="ARBA00022722"/>
    </source>
</evidence>
<organism evidence="13 14">
    <name type="scientific">Venustampulla echinocandica</name>
    <dbReference type="NCBI Taxonomy" id="2656787"/>
    <lineage>
        <taxon>Eukaryota</taxon>
        <taxon>Fungi</taxon>
        <taxon>Dikarya</taxon>
        <taxon>Ascomycota</taxon>
        <taxon>Pezizomycotina</taxon>
        <taxon>Leotiomycetes</taxon>
        <taxon>Helotiales</taxon>
        <taxon>Pleuroascaceae</taxon>
        <taxon>Venustampulla</taxon>
    </lineage>
</organism>
<comment type="caution">
    <text evidence="13">The sequence shown here is derived from an EMBL/GenBank/DDBJ whole genome shotgun (WGS) entry which is preliminary data.</text>
</comment>
<dbReference type="GO" id="GO:0017005">
    <property type="term" value="F:3'-tyrosyl-DNA phosphodiesterase activity"/>
    <property type="evidence" value="ECO:0007669"/>
    <property type="project" value="TreeGrafter"/>
</dbReference>
<evidence type="ECO:0000256" key="5">
    <source>
        <dbReference type="ARBA" id="ARBA00022801"/>
    </source>
</evidence>
<keyword evidence="6" id="KW-0269">Exonuclease</keyword>
<evidence type="ECO:0000256" key="4">
    <source>
        <dbReference type="ARBA" id="ARBA00022763"/>
    </source>
</evidence>
<dbReference type="CDD" id="cd09123">
    <property type="entry name" value="PLDc_Tdp1_2"/>
    <property type="match status" value="1"/>
</dbReference>
<evidence type="ECO:0000313" key="13">
    <source>
        <dbReference type="EMBL" id="RDL33616.1"/>
    </source>
</evidence>
<gene>
    <name evidence="13" type="ORF">BP5553_07984</name>
</gene>
<evidence type="ECO:0000256" key="1">
    <source>
        <dbReference type="ARBA" id="ARBA00004123"/>
    </source>
</evidence>
<feature type="region of interest" description="Disordered" evidence="12">
    <location>
        <begin position="1"/>
        <end position="51"/>
    </location>
</feature>
<evidence type="ECO:0000256" key="12">
    <source>
        <dbReference type="SAM" id="MobiDB-lite"/>
    </source>
</evidence>
<dbReference type="CDD" id="cd09194">
    <property type="entry name" value="PLDc_yTdp1_1"/>
    <property type="match status" value="1"/>
</dbReference>